<gene>
    <name evidence="3" type="ORF">BN7_2365</name>
</gene>
<keyword evidence="3" id="KW-0808">Transferase</keyword>
<evidence type="ECO:0000256" key="2">
    <source>
        <dbReference type="SAM" id="MobiDB-lite"/>
    </source>
</evidence>
<feature type="region of interest" description="Disordered" evidence="2">
    <location>
        <begin position="1"/>
        <end position="27"/>
    </location>
</feature>
<protein>
    <submittedName>
        <fullName evidence="3">DNA repair protein</fullName>
        <ecNumber evidence="3">2.7.7.-</ecNumber>
    </submittedName>
</protein>
<accession>K0KCM2</accession>
<dbReference type="GO" id="GO:0016779">
    <property type="term" value="F:nucleotidyltransferase activity"/>
    <property type="evidence" value="ECO:0007669"/>
    <property type="project" value="UniProtKB-KW"/>
</dbReference>
<dbReference type="EMBL" id="CAIF01000054">
    <property type="protein sequence ID" value="CCH42820.1"/>
    <property type="molecule type" value="Genomic_DNA"/>
</dbReference>
<dbReference type="Proteomes" id="UP000009328">
    <property type="component" value="Unassembled WGS sequence"/>
</dbReference>
<keyword evidence="4" id="KW-1185">Reference proteome</keyword>
<evidence type="ECO:0000313" key="3">
    <source>
        <dbReference type="EMBL" id="CCH42820.1"/>
    </source>
</evidence>
<comment type="caution">
    <text evidence="3">The sequence shown here is derived from an EMBL/GenBank/DDBJ whole genome shotgun (WGS) entry which is preliminary data.</text>
</comment>
<evidence type="ECO:0000256" key="1">
    <source>
        <dbReference type="SAM" id="Coils"/>
    </source>
</evidence>
<dbReference type="AlphaFoldDB" id="K0KCM2"/>
<feature type="region of interest" description="Disordered" evidence="2">
    <location>
        <begin position="49"/>
        <end position="101"/>
    </location>
</feature>
<organism evidence="3 4">
    <name type="scientific">Wickerhamomyces ciferrii (strain ATCC 14091 / BCRC 22168 / CBS 111 / JCM 3599 / NBRC 0793 / NRRL Y-1031 F-60-10)</name>
    <name type="common">Yeast</name>
    <name type="synonym">Pichia ciferrii</name>
    <dbReference type="NCBI Taxonomy" id="1206466"/>
    <lineage>
        <taxon>Eukaryota</taxon>
        <taxon>Fungi</taxon>
        <taxon>Dikarya</taxon>
        <taxon>Ascomycota</taxon>
        <taxon>Saccharomycotina</taxon>
        <taxon>Saccharomycetes</taxon>
        <taxon>Phaffomycetales</taxon>
        <taxon>Wickerhamomycetaceae</taxon>
        <taxon>Wickerhamomyces</taxon>
    </lineage>
</organism>
<feature type="coiled-coil region" evidence="1">
    <location>
        <begin position="153"/>
        <end position="180"/>
    </location>
</feature>
<dbReference type="HOGENOM" id="CLU_1278499_0_0_1"/>
<name>K0KCM2_WICCF</name>
<reference evidence="3 4" key="1">
    <citation type="journal article" date="2012" name="Eukaryot. Cell">
        <title>Draft genome sequence of Wickerhamomyces ciferrii NRRL Y-1031 F-60-10.</title>
        <authorList>
            <person name="Schneider J."/>
            <person name="Andrea H."/>
            <person name="Blom J."/>
            <person name="Jaenicke S."/>
            <person name="Ruckert C."/>
            <person name="Schorsch C."/>
            <person name="Szczepanowski R."/>
            <person name="Farwick M."/>
            <person name="Goesmann A."/>
            <person name="Puhler A."/>
            <person name="Schaffer S."/>
            <person name="Tauch A."/>
            <person name="Kohler T."/>
            <person name="Brinkrolf K."/>
        </authorList>
    </citation>
    <scope>NUCLEOTIDE SEQUENCE [LARGE SCALE GENOMIC DNA]</scope>
    <source>
        <strain evidence="4">ATCC 14091 / BCRC 22168 / CBS 111 / JCM 3599 / NBRC 0793 / NRRL Y-1031 F-60-10</strain>
    </source>
</reference>
<proteinExistence type="predicted"/>
<sequence length="216" mass="24346">MELEITTKSAPVDTRNEQEKSMVTEEERNTFTRRIASFSIRSINRSIKSRVNSLRRRNREEEEAPGDVNQPFYDGLFNDHEPVEGAPPPEPPVAAAEAAEAAEAPVVPAVPVEAAEAEAPVEEPEPIENNNQIKKGVASKEENYSISLYWDKIDFINKEMNRKRNKYLMLEKKTKRAEKTAGKVINSIDLPKTMDKTIIGSILKDLILRDGDLDVK</sequence>
<evidence type="ECO:0000313" key="4">
    <source>
        <dbReference type="Proteomes" id="UP000009328"/>
    </source>
</evidence>
<feature type="compositionally biased region" description="Basic and acidic residues" evidence="2">
    <location>
        <begin position="14"/>
        <end position="27"/>
    </location>
</feature>
<dbReference type="InParanoid" id="K0KCM2"/>
<keyword evidence="1" id="KW-0175">Coiled coil</keyword>
<dbReference type="EC" id="2.7.7.-" evidence="3"/>
<keyword evidence="3" id="KW-0548">Nucleotidyltransferase</keyword>